<dbReference type="Gene3D" id="3.20.20.300">
    <property type="entry name" value="Glycoside hydrolase, family 3, N-terminal domain"/>
    <property type="match status" value="1"/>
</dbReference>
<protein>
    <recommendedName>
        <fullName evidence="2">Glycoside hydrolase family 3 N-terminal domain-containing protein</fullName>
    </recommendedName>
</protein>
<evidence type="ECO:0000256" key="1">
    <source>
        <dbReference type="ARBA" id="ARBA00022801"/>
    </source>
</evidence>
<dbReference type="InterPro" id="IPR036962">
    <property type="entry name" value="Glyco_hydro_3_N_sf"/>
</dbReference>
<reference evidence="3" key="1">
    <citation type="submission" date="2019-08" db="EMBL/GenBank/DDBJ databases">
        <authorList>
            <person name="Kucharzyk K."/>
            <person name="Murdoch R.W."/>
            <person name="Higgins S."/>
            <person name="Loffler F."/>
        </authorList>
    </citation>
    <scope>NUCLEOTIDE SEQUENCE</scope>
</reference>
<evidence type="ECO:0000259" key="2">
    <source>
        <dbReference type="Pfam" id="PF00933"/>
    </source>
</evidence>
<dbReference type="AlphaFoldDB" id="A0A645GP03"/>
<dbReference type="InterPro" id="IPR001764">
    <property type="entry name" value="Glyco_hydro_3_N"/>
</dbReference>
<proteinExistence type="predicted"/>
<feature type="domain" description="Glycoside hydrolase family 3 N-terminal" evidence="2">
    <location>
        <begin position="2"/>
        <end position="64"/>
    </location>
</feature>
<keyword evidence="1" id="KW-0378">Hydrolase</keyword>
<dbReference type="GO" id="GO:0004553">
    <property type="term" value="F:hydrolase activity, hydrolyzing O-glycosyl compounds"/>
    <property type="evidence" value="ECO:0007669"/>
    <property type="project" value="InterPro"/>
</dbReference>
<comment type="caution">
    <text evidence="3">The sequence shown here is derived from an EMBL/GenBank/DDBJ whole genome shotgun (WGS) entry which is preliminary data.</text>
</comment>
<sequence length="74" mass="8073">MTDDTAMEGIKAFTDVDTAVQAVLAGNDMIITSDHQTQYNAVMNAIKTGEIGSERIDEAVTRILVWKMELGLIT</sequence>
<dbReference type="EMBL" id="VSSQ01079013">
    <property type="protein sequence ID" value="MPN28648.1"/>
    <property type="molecule type" value="Genomic_DNA"/>
</dbReference>
<gene>
    <name evidence="3" type="ORF">SDC9_176091</name>
</gene>
<name>A0A645GP03_9ZZZZ</name>
<dbReference type="Pfam" id="PF00933">
    <property type="entry name" value="Glyco_hydro_3"/>
    <property type="match status" value="1"/>
</dbReference>
<dbReference type="InterPro" id="IPR017853">
    <property type="entry name" value="GH"/>
</dbReference>
<evidence type="ECO:0000313" key="3">
    <source>
        <dbReference type="EMBL" id="MPN28648.1"/>
    </source>
</evidence>
<accession>A0A645GP03</accession>
<organism evidence="3">
    <name type="scientific">bioreactor metagenome</name>
    <dbReference type="NCBI Taxonomy" id="1076179"/>
    <lineage>
        <taxon>unclassified sequences</taxon>
        <taxon>metagenomes</taxon>
        <taxon>ecological metagenomes</taxon>
    </lineage>
</organism>
<dbReference type="SUPFAM" id="SSF51445">
    <property type="entry name" value="(Trans)glycosidases"/>
    <property type="match status" value="1"/>
</dbReference>
<dbReference type="GO" id="GO:0005975">
    <property type="term" value="P:carbohydrate metabolic process"/>
    <property type="evidence" value="ECO:0007669"/>
    <property type="project" value="InterPro"/>
</dbReference>